<dbReference type="PROSITE" id="PS50231">
    <property type="entry name" value="RICIN_B_LECTIN"/>
    <property type="match status" value="1"/>
</dbReference>
<organism evidence="4 5">
    <name type="scientific">Actinoallomurus acaciae</name>
    <dbReference type="NCBI Taxonomy" id="502577"/>
    <lineage>
        <taxon>Bacteria</taxon>
        <taxon>Bacillati</taxon>
        <taxon>Actinomycetota</taxon>
        <taxon>Actinomycetes</taxon>
        <taxon>Streptosporangiales</taxon>
        <taxon>Thermomonosporaceae</taxon>
        <taxon>Actinoallomurus</taxon>
    </lineage>
</organism>
<sequence length="272" mass="28459">MSEPTPEEPEEPKRRDLTRAFSAVVRPPGEKKSLSSYLVTIGMSVVLAGAVALAVGAVVFRPHAKDKPVAAADRQRSRSTDPSTTPRTVNQQPPVSDADPPSAGAPPAAPPGKRAKGAKGNKSDSGTSGSESNDRSVHGQAKVMAAATTHFVVGDSSHRCIDVAGGRAVNGNYTQIWDCRSGAPQQQWSFVNGTLRSMGMCLTATGASAGAALVIESCDGGSSQLFRLTSAYDIVHSGTNKCVDAKDNKTAAGTRLQIWTCNGQNNQKWRLS</sequence>
<evidence type="ECO:0000313" key="4">
    <source>
        <dbReference type="EMBL" id="MFB9830701.1"/>
    </source>
</evidence>
<evidence type="ECO:0000256" key="1">
    <source>
        <dbReference type="SAM" id="MobiDB-lite"/>
    </source>
</evidence>
<feature type="compositionally biased region" description="Low complexity" evidence="1">
    <location>
        <begin position="80"/>
        <end position="102"/>
    </location>
</feature>
<feature type="region of interest" description="Disordered" evidence="1">
    <location>
        <begin position="1"/>
        <end position="32"/>
    </location>
</feature>
<keyword evidence="2" id="KW-1133">Transmembrane helix</keyword>
<feature type="compositionally biased region" description="Basic and acidic residues" evidence="1">
    <location>
        <begin position="65"/>
        <end position="79"/>
    </location>
</feature>
<reference evidence="4 5" key="1">
    <citation type="submission" date="2024-09" db="EMBL/GenBank/DDBJ databases">
        <authorList>
            <person name="Sun Q."/>
            <person name="Mori K."/>
        </authorList>
    </citation>
    <scope>NUCLEOTIDE SEQUENCE [LARGE SCALE GENOMIC DNA]</scope>
    <source>
        <strain evidence="4 5">TBRC 0563</strain>
    </source>
</reference>
<dbReference type="EMBL" id="JBHLZP010000002">
    <property type="protein sequence ID" value="MFB9830701.1"/>
    <property type="molecule type" value="Genomic_DNA"/>
</dbReference>
<protein>
    <submittedName>
        <fullName evidence="4">Ricin-type beta-trefoil lectin domain protein</fullName>
    </submittedName>
</protein>
<keyword evidence="5" id="KW-1185">Reference proteome</keyword>
<dbReference type="SMART" id="SM00458">
    <property type="entry name" value="RICIN"/>
    <property type="match status" value="1"/>
</dbReference>
<name>A0ABV5Y833_9ACTN</name>
<dbReference type="RefSeq" id="WP_378193330.1">
    <property type="nucleotide sequence ID" value="NZ_JBHLZP010000002.1"/>
</dbReference>
<accession>A0ABV5Y833</accession>
<feature type="region of interest" description="Disordered" evidence="1">
    <location>
        <begin position="65"/>
        <end position="139"/>
    </location>
</feature>
<evidence type="ECO:0000259" key="3">
    <source>
        <dbReference type="SMART" id="SM00458"/>
    </source>
</evidence>
<dbReference type="InterPro" id="IPR000772">
    <property type="entry name" value="Ricin_B_lectin"/>
</dbReference>
<evidence type="ECO:0000313" key="5">
    <source>
        <dbReference type="Proteomes" id="UP001589627"/>
    </source>
</evidence>
<dbReference type="Gene3D" id="2.80.10.50">
    <property type="match status" value="2"/>
</dbReference>
<gene>
    <name evidence="4" type="ORF">ACFFNX_00595</name>
</gene>
<dbReference type="InterPro" id="IPR035992">
    <property type="entry name" value="Ricin_B-like_lectins"/>
</dbReference>
<proteinExistence type="predicted"/>
<feature type="domain" description="Ricin B lectin" evidence="3">
    <location>
        <begin position="149"/>
        <end position="272"/>
    </location>
</feature>
<keyword evidence="2" id="KW-0472">Membrane</keyword>
<evidence type="ECO:0000256" key="2">
    <source>
        <dbReference type="SAM" id="Phobius"/>
    </source>
</evidence>
<feature type="transmembrane region" description="Helical" evidence="2">
    <location>
        <begin position="37"/>
        <end position="60"/>
    </location>
</feature>
<dbReference type="Proteomes" id="UP001589627">
    <property type="component" value="Unassembled WGS sequence"/>
</dbReference>
<feature type="compositionally biased region" description="Acidic residues" evidence="1">
    <location>
        <begin position="1"/>
        <end position="10"/>
    </location>
</feature>
<dbReference type="Pfam" id="PF00652">
    <property type="entry name" value="Ricin_B_lectin"/>
    <property type="match status" value="1"/>
</dbReference>
<comment type="caution">
    <text evidence="4">The sequence shown here is derived from an EMBL/GenBank/DDBJ whole genome shotgun (WGS) entry which is preliminary data.</text>
</comment>
<keyword evidence="2" id="KW-0812">Transmembrane</keyword>
<dbReference type="SUPFAM" id="SSF50370">
    <property type="entry name" value="Ricin B-like lectins"/>
    <property type="match status" value="1"/>
</dbReference>